<dbReference type="EMBL" id="BMPI01000062">
    <property type="protein sequence ID" value="GGM71449.1"/>
    <property type="molecule type" value="Genomic_DNA"/>
</dbReference>
<dbReference type="InterPro" id="IPR036278">
    <property type="entry name" value="Sialidase_sf"/>
</dbReference>
<proteinExistence type="predicted"/>
<organism evidence="2 3">
    <name type="scientific">Dactylosporangium sucinum</name>
    <dbReference type="NCBI Taxonomy" id="1424081"/>
    <lineage>
        <taxon>Bacteria</taxon>
        <taxon>Bacillati</taxon>
        <taxon>Actinomycetota</taxon>
        <taxon>Actinomycetes</taxon>
        <taxon>Micromonosporales</taxon>
        <taxon>Micromonosporaceae</taxon>
        <taxon>Dactylosporangium</taxon>
    </lineage>
</organism>
<reference evidence="2" key="2">
    <citation type="submission" date="2020-09" db="EMBL/GenBank/DDBJ databases">
        <authorList>
            <person name="Sun Q."/>
            <person name="Ohkuma M."/>
        </authorList>
    </citation>
    <scope>NUCLEOTIDE SEQUENCE</scope>
    <source>
        <strain evidence="2">JCM 19831</strain>
    </source>
</reference>
<keyword evidence="3" id="KW-1185">Reference proteome</keyword>
<evidence type="ECO:0000256" key="1">
    <source>
        <dbReference type="SAM" id="Phobius"/>
    </source>
</evidence>
<dbReference type="Proteomes" id="UP000642070">
    <property type="component" value="Unassembled WGS sequence"/>
</dbReference>
<accession>A0A917X650</accession>
<protein>
    <submittedName>
        <fullName evidence="2">Uncharacterized protein</fullName>
    </submittedName>
</protein>
<evidence type="ECO:0000313" key="2">
    <source>
        <dbReference type="EMBL" id="GGM71449.1"/>
    </source>
</evidence>
<dbReference type="RefSeq" id="WP_190255893.1">
    <property type="nucleotide sequence ID" value="NZ_BMPI01000062.1"/>
</dbReference>
<evidence type="ECO:0000313" key="3">
    <source>
        <dbReference type="Proteomes" id="UP000642070"/>
    </source>
</evidence>
<gene>
    <name evidence="2" type="ORF">GCM10007977_086620</name>
</gene>
<comment type="caution">
    <text evidence="2">The sequence shown here is derived from an EMBL/GenBank/DDBJ whole genome shotgun (WGS) entry which is preliminary data.</text>
</comment>
<dbReference type="CDD" id="cd15482">
    <property type="entry name" value="Sialidase_non-viral"/>
    <property type="match status" value="1"/>
</dbReference>
<keyword evidence="1" id="KW-0812">Transmembrane</keyword>
<dbReference type="AlphaFoldDB" id="A0A917X650"/>
<keyword evidence="1" id="KW-0472">Membrane</keyword>
<reference evidence="2" key="1">
    <citation type="journal article" date="2014" name="Int. J. Syst. Evol. Microbiol.">
        <title>Complete genome sequence of Corynebacterium casei LMG S-19264T (=DSM 44701T), isolated from a smear-ripened cheese.</title>
        <authorList>
            <consortium name="US DOE Joint Genome Institute (JGI-PGF)"/>
            <person name="Walter F."/>
            <person name="Albersmeier A."/>
            <person name="Kalinowski J."/>
            <person name="Ruckert C."/>
        </authorList>
    </citation>
    <scope>NUCLEOTIDE SEQUENCE</scope>
    <source>
        <strain evidence="2">JCM 19831</strain>
    </source>
</reference>
<dbReference type="Gene3D" id="2.120.10.10">
    <property type="match status" value="1"/>
</dbReference>
<keyword evidence="1" id="KW-1133">Transmembrane helix</keyword>
<dbReference type="SUPFAM" id="SSF50939">
    <property type="entry name" value="Sialidases"/>
    <property type="match status" value="1"/>
</dbReference>
<feature type="transmembrane region" description="Helical" evidence="1">
    <location>
        <begin position="46"/>
        <end position="66"/>
    </location>
</feature>
<name>A0A917X650_9ACTN</name>
<sequence length="399" mass="42113">MSDDPNRFVDDLRHAFNASAVAQAVRQPALAELDARTAARRRIRRAGIALALVPLLGAAVIMPSTAGGPGPDRPDLEDVQGVQQLVFFSPTDAVAAREVDCAMRFTVTTDGGRTWSPEQATREPLACPTDPLTRPSTLPGLQILNMRTYRVKVDDTWQLTSDGGATWQPAASAVTMVDAFPPGATVVDCGMQCASLPAAPFAIDAASGAVFQLRLTELAGRTVVAYTMAGERLWALLAGSGELDSSFRIAWSTDRGATWQSRSFEPDDMPSGVAAGPDNKAYVAFARRNAADPAERLLQTTDGGSTWSTTVTDLSSNGGTTWPLTVATDGTLLTVEAAGSMRTSRDGAHFARGPVALITGGTPGSDARHGLVWQWDQGRPGTAYVTGNGRTWSEVPLPS</sequence>